<reference evidence="1 2" key="1">
    <citation type="submission" date="2023-06" db="EMBL/GenBank/DDBJ databases">
        <title>Pelomonas sp. APW6 16S ribosomal RNA gene genome sequencing and assembly.</title>
        <authorList>
            <person name="Woo H."/>
        </authorList>
    </citation>
    <scope>NUCLEOTIDE SEQUENCE [LARGE SCALE GENOMIC DNA]</scope>
    <source>
        <strain evidence="1 2">APW6</strain>
    </source>
</reference>
<organism evidence="1 2">
    <name type="scientific">Roseateles subflavus</name>
    <dbReference type="NCBI Taxonomy" id="3053353"/>
    <lineage>
        <taxon>Bacteria</taxon>
        <taxon>Pseudomonadati</taxon>
        <taxon>Pseudomonadota</taxon>
        <taxon>Betaproteobacteria</taxon>
        <taxon>Burkholderiales</taxon>
        <taxon>Sphaerotilaceae</taxon>
        <taxon>Roseateles</taxon>
    </lineage>
</organism>
<dbReference type="Proteomes" id="UP001238603">
    <property type="component" value="Unassembled WGS sequence"/>
</dbReference>
<comment type="caution">
    <text evidence="1">The sequence shown here is derived from an EMBL/GenBank/DDBJ whole genome shotgun (WGS) entry which is preliminary data.</text>
</comment>
<dbReference type="EMBL" id="JASVDS010000008">
    <property type="protein sequence ID" value="MDL5034284.1"/>
    <property type="molecule type" value="Genomic_DNA"/>
</dbReference>
<evidence type="ECO:0000313" key="1">
    <source>
        <dbReference type="EMBL" id="MDL5034284.1"/>
    </source>
</evidence>
<dbReference type="RefSeq" id="WP_285984360.1">
    <property type="nucleotide sequence ID" value="NZ_JASVDS010000008.1"/>
</dbReference>
<proteinExistence type="predicted"/>
<accession>A0ABT7LPA7</accession>
<protein>
    <submittedName>
        <fullName evidence="1">Uncharacterized protein</fullName>
    </submittedName>
</protein>
<name>A0ABT7LPA7_9BURK</name>
<sequence>MGVRIQSLSMERVLAAYLRARRVKLLADGQPQAAILMLSPEALLPVIAMHAEMAAKELFGKDATLGVQYRRDEAAMFGVYAKVPPIQSDMQGVMRALMFVYATNKVFQIKPGEHIECQPIYDHYRNGSLAGMLDNPDARVEWPLATAAALQH</sequence>
<gene>
    <name evidence="1" type="ORF">QRD43_20450</name>
</gene>
<evidence type="ECO:0000313" key="2">
    <source>
        <dbReference type="Proteomes" id="UP001238603"/>
    </source>
</evidence>
<keyword evidence="2" id="KW-1185">Reference proteome</keyword>